<gene>
    <name evidence="6" type="ORF">K402DRAFT_418459</name>
</gene>
<proteinExistence type="predicted"/>
<dbReference type="Proteomes" id="UP000800041">
    <property type="component" value="Unassembled WGS sequence"/>
</dbReference>
<feature type="domain" description="Rax2-like second" evidence="4">
    <location>
        <begin position="228"/>
        <end position="376"/>
    </location>
</feature>
<keyword evidence="1" id="KW-0812">Transmembrane</keyword>
<evidence type="ECO:0000313" key="7">
    <source>
        <dbReference type="Proteomes" id="UP000800041"/>
    </source>
</evidence>
<feature type="signal peptide" evidence="2">
    <location>
        <begin position="1"/>
        <end position="32"/>
    </location>
</feature>
<feature type="transmembrane region" description="Helical" evidence="1">
    <location>
        <begin position="1163"/>
        <end position="1189"/>
    </location>
</feature>
<feature type="chain" id="PRO_5026243941" description="Cellular morphogenesis protein" evidence="2">
    <location>
        <begin position="33"/>
        <end position="1235"/>
    </location>
</feature>
<evidence type="ECO:0000256" key="2">
    <source>
        <dbReference type="SAM" id="SignalP"/>
    </source>
</evidence>
<dbReference type="GO" id="GO:1902929">
    <property type="term" value="C:plasma membrane of growing cell tip"/>
    <property type="evidence" value="ECO:0007669"/>
    <property type="project" value="TreeGrafter"/>
</dbReference>
<dbReference type="SUPFAM" id="SSF50965">
    <property type="entry name" value="Galactose oxidase, central domain"/>
    <property type="match status" value="1"/>
</dbReference>
<dbReference type="Pfam" id="PF12768">
    <property type="entry name" value="Rax2"/>
    <property type="match status" value="1"/>
</dbReference>
<keyword evidence="2" id="KW-0732">Signal</keyword>
<dbReference type="InterPro" id="IPR048266">
    <property type="entry name" value="Rax2-like_second"/>
</dbReference>
<dbReference type="OrthoDB" id="2503993at2759"/>
<keyword evidence="1" id="KW-1133">Transmembrane helix</keyword>
<dbReference type="Pfam" id="PF20843">
    <property type="entry name" value="Rax2_3"/>
    <property type="match status" value="1"/>
</dbReference>
<evidence type="ECO:0000313" key="6">
    <source>
        <dbReference type="EMBL" id="KAF1989747.1"/>
    </source>
</evidence>
<dbReference type="SUPFAM" id="SSF63829">
    <property type="entry name" value="Calcium-dependent phosphotriesterase"/>
    <property type="match status" value="1"/>
</dbReference>
<dbReference type="InterPro" id="IPR011043">
    <property type="entry name" value="Gal_Oxase/kelch_b-propeller"/>
</dbReference>
<feature type="domain" description="Rax2-like C-terminal" evidence="3">
    <location>
        <begin position="907"/>
        <end position="1156"/>
    </location>
</feature>
<dbReference type="InterPro" id="IPR024982">
    <property type="entry name" value="Rax2-like_C"/>
</dbReference>
<accession>A0A6G1H9K4</accession>
<dbReference type="Gene3D" id="2.120.10.80">
    <property type="entry name" value="Kelch-type beta propeller"/>
    <property type="match status" value="1"/>
</dbReference>
<dbReference type="EMBL" id="ML977144">
    <property type="protein sequence ID" value="KAF1989747.1"/>
    <property type="molecule type" value="Genomic_DNA"/>
</dbReference>
<evidence type="ECO:0008006" key="8">
    <source>
        <dbReference type="Google" id="ProtNLM"/>
    </source>
</evidence>
<feature type="domain" description="Rax2-like third" evidence="5">
    <location>
        <begin position="387"/>
        <end position="549"/>
    </location>
</feature>
<dbReference type="InterPro" id="IPR048265">
    <property type="entry name" value="Rax2-like_third"/>
</dbReference>
<reference evidence="6" key="1">
    <citation type="journal article" date="2020" name="Stud. Mycol.">
        <title>101 Dothideomycetes genomes: a test case for predicting lifestyles and emergence of pathogens.</title>
        <authorList>
            <person name="Haridas S."/>
            <person name="Albert R."/>
            <person name="Binder M."/>
            <person name="Bloem J."/>
            <person name="Labutti K."/>
            <person name="Salamov A."/>
            <person name="Andreopoulos B."/>
            <person name="Baker S."/>
            <person name="Barry K."/>
            <person name="Bills G."/>
            <person name="Bluhm B."/>
            <person name="Cannon C."/>
            <person name="Castanera R."/>
            <person name="Culley D."/>
            <person name="Daum C."/>
            <person name="Ezra D."/>
            <person name="Gonzalez J."/>
            <person name="Henrissat B."/>
            <person name="Kuo A."/>
            <person name="Liang C."/>
            <person name="Lipzen A."/>
            <person name="Lutzoni F."/>
            <person name="Magnuson J."/>
            <person name="Mondo S."/>
            <person name="Nolan M."/>
            <person name="Ohm R."/>
            <person name="Pangilinan J."/>
            <person name="Park H.-J."/>
            <person name="Ramirez L."/>
            <person name="Alfaro M."/>
            <person name="Sun H."/>
            <person name="Tritt A."/>
            <person name="Yoshinaga Y."/>
            <person name="Zwiers L.-H."/>
            <person name="Turgeon B."/>
            <person name="Goodwin S."/>
            <person name="Spatafora J."/>
            <person name="Crous P."/>
            <person name="Grigoriev I."/>
        </authorList>
    </citation>
    <scope>NUCLEOTIDE SEQUENCE</scope>
    <source>
        <strain evidence="6">CBS 113979</strain>
    </source>
</reference>
<keyword evidence="7" id="KW-1185">Reference proteome</keyword>
<evidence type="ECO:0000259" key="5">
    <source>
        <dbReference type="Pfam" id="PF20843"/>
    </source>
</evidence>
<evidence type="ECO:0000259" key="3">
    <source>
        <dbReference type="Pfam" id="PF12768"/>
    </source>
</evidence>
<keyword evidence="1" id="KW-0472">Membrane</keyword>
<sequence length="1235" mass="129033">MRAIASMLRSGVRPLTLTGLLAATSLFDFATAVSFTPAPSPNLDLSQLGRVALAGDFDALSIYEYEGQNRNSFSTNGSQSLLTQYPNGAFANLAMADAYILTMCPFTFSNGTFAGVVVGGNFTSLGGVEAQGIALFNPDNGQVTPLAGLSGKVAAVFCDGEANTLYVGGSFSGGNSTNAISWNGNWANMPFAGFNGPVTSITKAPNGNIIFGGSFDGLGNTTTPRKRDVQVIPLSSGQISATSSSTTQGFSDPKNIICKTSAQSGPGNSWLLSDGAQGSWTARFAFGFVPTKLRLYNTQQDGRGTRTFQFQELNNGGILELEYPDPATGILRTCEQWCPLPQNNGSAQDFRFTRPGVGMNSFRININGYYGSGGGLSGIELLQDDIYAYSINDFNEPVCDDVSTTGAHATSTGPWARTPSGQSNADYLSATLQGSPVDPASASVVFQPDIQQSGNYSISIYTPGCVPDNTCLTRGRVNITGTVSNGSPTSGPPISALLYETNNFDKYDQIYFGYVDASSDSFKPSITLSPAAGQNGPLTIVAQRVRFELLNSTGGLNGLFEFNPNEATIDTDFSKSRINTAGTELDSGAVVNVLQTVGDNLFVAGNFSTSDFANIFSIGGARATGLPGNGLNSQVQTVYLFNGTQLFLGGNFSNTRGNTTEGLNYVALFDTTNNAWHPLGAGVNGVVTDLVPVSLNLTGDQPEQCIALNGNFNQVLSFGNNPPFAVQGLAIWVPSRTNWLHNLDVASIALQGHLSTATDVNGFPPILAGSILSQALGVADAAGLTTSGPLALLQLPVRIQPTQVSSSSNLQKRAINNQNTTGAVTGLIYSENNLNITILGGHFTARASDGSEINNLVFVNGSNSDQVVGVGQELDESVFLALGTTGTMLFAGGTLSGEVEGNNVTGLIVYDLVRAAYGNQPPALQGPSVAVNAIAPRPSAADVYVGGSFDSAGSFECSSLCVYDTSRSQWNVPGSGLGGSVAAMAWTDNDHLVVAGNLTTNGTATSMIMYNVLDRSFTSMNGASNLPGPITTLSTANAEGSMFWVAGTDGSDTAYLQKYNGTAFIPVAGDALGQGTVIRGLQILTLSDDHDNSDLVPAGEALLVLGQLQLPNFGSAAAALFNGTAFNPFLLSSSSSSQDGVGSLSAAFVQNPNNFFKGGGRNMAAGFVVLIALAIALAITFIVVVLGVIAERIRRKREGYIPITHKMYDKHNNMSRIPPEHLFRDMGQGPSMGRL</sequence>
<evidence type="ECO:0000259" key="4">
    <source>
        <dbReference type="Pfam" id="PF20842"/>
    </source>
</evidence>
<evidence type="ECO:0000256" key="1">
    <source>
        <dbReference type="SAM" id="Phobius"/>
    </source>
</evidence>
<protein>
    <recommendedName>
        <fullName evidence="8">Cellular morphogenesis protein</fullName>
    </recommendedName>
</protein>
<dbReference type="AlphaFoldDB" id="A0A6G1H9K4"/>
<dbReference type="InterPro" id="IPR015915">
    <property type="entry name" value="Kelch-typ_b-propeller"/>
</dbReference>
<organism evidence="6 7">
    <name type="scientific">Aulographum hederae CBS 113979</name>
    <dbReference type="NCBI Taxonomy" id="1176131"/>
    <lineage>
        <taxon>Eukaryota</taxon>
        <taxon>Fungi</taxon>
        <taxon>Dikarya</taxon>
        <taxon>Ascomycota</taxon>
        <taxon>Pezizomycotina</taxon>
        <taxon>Dothideomycetes</taxon>
        <taxon>Pleosporomycetidae</taxon>
        <taxon>Aulographales</taxon>
        <taxon>Aulographaceae</taxon>
    </lineage>
</organism>
<dbReference type="Pfam" id="PF20842">
    <property type="entry name" value="Rax2_2"/>
    <property type="match status" value="1"/>
</dbReference>
<dbReference type="PANTHER" id="PTHR31778:SF2">
    <property type="entry name" value="BUD SITE SELECTION PROTEIN RAX2"/>
    <property type="match status" value="1"/>
</dbReference>
<name>A0A6G1H9K4_9PEZI</name>
<dbReference type="PANTHER" id="PTHR31778">
    <property type="entry name" value="BUD SITE SELECTION PROTEIN RAX2"/>
    <property type="match status" value="1"/>
</dbReference>